<sequence length="41" mass="4319">MSKALAMTFAIVALTMSAMLFSKVWVQSPPQADTASTVSEA</sequence>
<comment type="caution">
    <text evidence="1">The sequence shown here is derived from an EMBL/GenBank/DDBJ whole genome shotgun (WGS) entry which is preliminary data.</text>
</comment>
<reference evidence="1 2" key="1">
    <citation type="submission" date="2019-06" db="EMBL/GenBank/DDBJ databases">
        <title>Sequencing the genomes of 1000 actinobacteria strains.</title>
        <authorList>
            <person name="Klenk H.-P."/>
        </authorList>
    </citation>
    <scope>NUCLEOTIDE SEQUENCE [LARGE SCALE GENOMIC DNA]</scope>
    <source>
        <strain evidence="1 2">DSM 45456</strain>
    </source>
</reference>
<protein>
    <submittedName>
        <fullName evidence="1">Uncharacterized protein</fullName>
    </submittedName>
</protein>
<dbReference type="EMBL" id="VFPP01000001">
    <property type="protein sequence ID" value="TQM84997.1"/>
    <property type="molecule type" value="Genomic_DNA"/>
</dbReference>
<gene>
    <name evidence="1" type="ORF">FHX81_7463</name>
</gene>
<accession>A0A543JQ68</accession>
<dbReference type="AlphaFoldDB" id="A0A543JQ68"/>
<dbReference type="RefSeq" id="WP_281291769.1">
    <property type="nucleotide sequence ID" value="NZ_VFPP01000001.1"/>
</dbReference>
<evidence type="ECO:0000313" key="2">
    <source>
        <dbReference type="Proteomes" id="UP000316628"/>
    </source>
</evidence>
<evidence type="ECO:0000313" key="1">
    <source>
        <dbReference type="EMBL" id="TQM84997.1"/>
    </source>
</evidence>
<dbReference type="Proteomes" id="UP000316628">
    <property type="component" value="Unassembled WGS sequence"/>
</dbReference>
<name>A0A543JQ68_9PSEU</name>
<organism evidence="1 2">
    <name type="scientific">Saccharothrix saharensis</name>
    <dbReference type="NCBI Taxonomy" id="571190"/>
    <lineage>
        <taxon>Bacteria</taxon>
        <taxon>Bacillati</taxon>
        <taxon>Actinomycetota</taxon>
        <taxon>Actinomycetes</taxon>
        <taxon>Pseudonocardiales</taxon>
        <taxon>Pseudonocardiaceae</taxon>
        <taxon>Saccharothrix</taxon>
    </lineage>
</organism>
<proteinExistence type="predicted"/>
<keyword evidence="2" id="KW-1185">Reference proteome</keyword>